<organism evidence="1 2">
    <name type="scientific">Helicobacter fennelliae</name>
    <dbReference type="NCBI Taxonomy" id="215"/>
    <lineage>
        <taxon>Bacteria</taxon>
        <taxon>Pseudomonadati</taxon>
        <taxon>Campylobacterota</taxon>
        <taxon>Epsilonproteobacteria</taxon>
        <taxon>Campylobacterales</taxon>
        <taxon>Helicobacteraceae</taxon>
        <taxon>Helicobacter</taxon>
    </lineage>
</organism>
<dbReference type="SUPFAM" id="SSF52540">
    <property type="entry name" value="P-loop containing nucleoside triphosphate hydrolases"/>
    <property type="match status" value="1"/>
</dbReference>
<gene>
    <name evidence="1" type="ORF">NCTC13102_01620</name>
</gene>
<dbReference type="EMBL" id="UAWL01000006">
    <property type="protein sequence ID" value="SQB99177.1"/>
    <property type="molecule type" value="Genomic_DNA"/>
</dbReference>
<sequence length="309" mass="35772">MHALRDEVATDFSLAIKTELLLNSDYATWGITLDGATPKKPQWIQTHLTYKVPAICLVRDPIDLLISALNYNTKCQNTSAYILASLKEIRERSVTPYATTIAFYTNYKQIKPFVKEMLYIDMKELVGESALGGMEKIASFLGFALPKNQDFNMRINDWLTRVMPLKLTINGYKVFVSVFEGHFSSSDAFPFYHARDKRLYIKKDYTHPLFPNRKLFISTTSRHFPDELHNELFQLIDSQIRILYDKTKIYIDNRVTLEKLIATLCENPKIAFDLAKAIESQILHLKATCPQIIESWESYKKFLTMLESK</sequence>
<dbReference type="AlphaFoldDB" id="A0A2X3BBL7"/>
<dbReference type="InterPro" id="IPR027417">
    <property type="entry name" value="P-loop_NTPase"/>
</dbReference>
<reference evidence="1 2" key="1">
    <citation type="submission" date="2018-06" db="EMBL/GenBank/DDBJ databases">
        <authorList>
            <consortium name="Pathogen Informatics"/>
            <person name="Doyle S."/>
        </authorList>
    </citation>
    <scope>NUCLEOTIDE SEQUENCE [LARGE SCALE GENOMIC DNA]</scope>
    <source>
        <strain evidence="1 2">NCTC13102</strain>
    </source>
</reference>
<dbReference type="InterPro" id="IPR021353">
    <property type="entry name" value="DUF2972"/>
</dbReference>
<name>A0A2X3BBL7_9HELI</name>
<dbReference type="Proteomes" id="UP000250166">
    <property type="component" value="Unassembled WGS sequence"/>
</dbReference>
<dbReference type="Gene3D" id="3.40.50.300">
    <property type="entry name" value="P-loop containing nucleotide triphosphate hydrolases"/>
    <property type="match status" value="1"/>
</dbReference>
<dbReference type="RefSeq" id="WP_112058853.1">
    <property type="nucleotide sequence ID" value="NZ_UAWL01000006.1"/>
</dbReference>
<protein>
    <submittedName>
        <fullName evidence="1">Protein of uncharacterized function (DUF2972)</fullName>
    </submittedName>
</protein>
<evidence type="ECO:0000313" key="1">
    <source>
        <dbReference type="EMBL" id="SQB99177.1"/>
    </source>
</evidence>
<proteinExistence type="predicted"/>
<accession>A0A2X3BBL7</accession>
<evidence type="ECO:0000313" key="2">
    <source>
        <dbReference type="Proteomes" id="UP000250166"/>
    </source>
</evidence>
<dbReference type="Pfam" id="PF11186">
    <property type="entry name" value="DUF2972"/>
    <property type="match status" value="1"/>
</dbReference>